<name>Q0CBK7_ASPTN</name>
<dbReference type="EMBL" id="CH476606">
    <property type="protein sequence ID" value="EAU31059.1"/>
    <property type="molecule type" value="Genomic_DNA"/>
</dbReference>
<keyword evidence="5" id="KW-0804">Transcription</keyword>
<evidence type="ECO:0000256" key="5">
    <source>
        <dbReference type="ARBA" id="ARBA00023163"/>
    </source>
</evidence>
<dbReference type="InterPro" id="IPR036864">
    <property type="entry name" value="Zn2-C6_fun-type_DNA-bd_sf"/>
</dbReference>
<dbReference type="OrthoDB" id="5121955at2759"/>
<evidence type="ECO:0000313" key="10">
    <source>
        <dbReference type="Proteomes" id="UP000007963"/>
    </source>
</evidence>
<dbReference type="PROSITE" id="PS50048">
    <property type="entry name" value="ZN2_CY6_FUNGAL_2"/>
    <property type="match status" value="1"/>
</dbReference>
<keyword evidence="2" id="KW-0862">Zinc</keyword>
<dbReference type="OMA" id="HINDAYC"/>
<dbReference type="GO" id="GO:0003677">
    <property type="term" value="F:DNA binding"/>
    <property type="evidence" value="ECO:0007669"/>
    <property type="project" value="UniProtKB-KW"/>
</dbReference>
<dbReference type="AlphaFoldDB" id="Q0CBK7"/>
<organism evidence="9 10">
    <name type="scientific">Aspergillus terreus (strain NIH 2624 / FGSC A1156)</name>
    <dbReference type="NCBI Taxonomy" id="341663"/>
    <lineage>
        <taxon>Eukaryota</taxon>
        <taxon>Fungi</taxon>
        <taxon>Dikarya</taxon>
        <taxon>Ascomycota</taxon>
        <taxon>Pezizomycotina</taxon>
        <taxon>Eurotiomycetes</taxon>
        <taxon>Eurotiomycetidae</taxon>
        <taxon>Eurotiales</taxon>
        <taxon>Aspergillaceae</taxon>
        <taxon>Aspergillus</taxon>
        <taxon>Aspergillus subgen. Circumdati</taxon>
    </lineage>
</organism>
<feature type="region of interest" description="Disordered" evidence="7">
    <location>
        <begin position="42"/>
        <end position="121"/>
    </location>
</feature>
<keyword evidence="1" id="KW-0479">Metal-binding</keyword>
<evidence type="ECO:0000256" key="1">
    <source>
        <dbReference type="ARBA" id="ARBA00022723"/>
    </source>
</evidence>
<evidence type="ECO:0000256" key="2">
    <source>
        <dbReference type="ARBA" id="ARBA00022833"/>
    </source>
</evidence>
<sequence length="667" mass="75044">MVTKCKVACKACNLRRVKCDRTEQGPCSNCRLAGQDCQPIVSRRGKYPRTGVQRTESRAALRRSQRRQDNEGSHNSALSEESYQDTITVGLGSSDANNATTPALSSRQNSQHPTSSDGKVTYYGDSSNLEYMLHEMGDPLSAMSNGLNLEGTIENLYLKQLGPSTRSLLEDHRRNEGLYLKTNRAFETFERTIGQDLIRTFFELCHPQIPIFDRADFQLKYEAGRVSLLILHAVYFVAMAHCNETLYRQAGFTDRYSATFACYQKAKTLYDASYESDAIATLQAVCLLSYWWGSPLEQKDMWHWLGIASGLAQSLGLHQRKTYSGLNVRNKRLWKRLWWTIYIHDISAALVLGRTPHINDAYCNVGMLNDDDFDSDDDEVNADLFGDPSRDSRLYLVYSAQLYLHTSKCMLEIARAESDEFPVTQSLDALASWKDSLPVELRLGQSMISANTIPWASLFHLSYFTVQILLRRSSLKHHDGMKVGTIAFNAAVQIVRILEDLVSLQLLHFALPRSSAAVLAALSVQIANMRECAAHIVEVSKHRARLCMFVMNKLKDHAPPLAWYYRLFVRLLHGLGCQIPEEDIQEPIQNQRLHGLTPSTTDFTYNNQSGHDPNLPDFGSLFNDPALSDLNLSEAVSSFAFSALLNSDSIDETSAAMENHDLDMSST</sequence>
<dbReference type="GO" id="GO:0009893">
    <property type="term" value="P:positive regulation of metabolic process"/>
    <property type="evidence" value="ECO:0007669"/>
    <property type="project" value="UniProtKB-ARBA"/>
</dbReference>
<dbReference type="GO" id="GO:0000981">
    <property type="term" value="F:DNA-binding transcription factor activity, RNA polymerase II-specific"/>
    <property type="evidence" value="ECO:0007669"/>
    <property type="project" value="InterPro"/>
</dbReference>
<dbReference type="InterPro" id="IPR052073">
    <property type="entry name" value="Amide_Lactam_Regulators"/>
</dbReference>
<dbReference type="STRING" id="341663.Q0CBK7"/>
<dbReference type="Gene3D" id="4.10.240.10">
    <property type="entry name" value="Zn(2)-C6 fungal-type DNA-binding domain"/>
    <property type="match status" value="1"/>
</dbReference>
<evidence type="ECO:0000259" key="8">
    <source>
        <dbReference type="PROSITE" id="PS50048"/>
    </source>
</evidence>
<dbReference type="HOGENOM" id="CLU_006329_5_2_1"/>
<evidence type="ECO:0000256" key="6">
    <source>
        <dbReference type="ARBA" id="ARBA00023242"/>
    </source>
</evidence>
<dbReference type="SMART" id="SM00906">
    <property type="entry name" value="Fungal_trans"/>
    <property type="match status" value="1"/>
</dbReference>
<protein>
    <recommendedName>
        <fullName evidence="8">Zn(2)-C6 fungal-type domain-containing protein</fullName>
    </recommendedName>
</protein>
<dbReference type="InterPro" id="IPR001138">
    <property type="entry name" value="Zn2Cys6_DnaBD"/>
</dbReference>
<keyword evidence="4" id="KW-0238">DNA-binding</keyword>
<dbReference type="Proteomes" id="UP000007963">
    <property type="component" value="Unassembled WGS sequence"/>
</dbReference>
<evidence type="ECO:0000313" key="9">
    <source>
        <dbReference type="EMBL" id="EAU31059.1"/>
    </source>
</evidence>
<dbReference type="InterPro" id="IPR007219">
    <property type="entry name" value="XnlR_reg_dom"/>
</dbReference>
<reference evidence="10" key="1">
    <citation type="submission" date="2005-09" db="EMBL/GenBank/DDBJ databases">
        <title>Annotation of the Aspergillus terreus NIH2624 genome.</title>
        <authorList>
            <person name="Birren B.W."/>
            <person name="Lander E.S."/>
            <person name="Galagan J.E."/>
            <person name="Nusbaum C."/>
            <person name="Devon K."/>
            <person name="Henn M."/>
            <person name="Ma L.-J."/>
            <person name="Jaffe D.B."/>
            <person name="Butler J."/>
            <person name="Alvarez P."/>
            <person name="Gnerre S."/>
            <person name="Grabherr M."/>
            <person name="Kleber M."/>
            <person name="Mauceli E.W."/>
            <person name="Brockman W."/>
            <person name="Rounsley S."/>
            <person name="Young S.K."/>
            <person name="LaButti K."/>
            <person name="Pushparaj V."/>
            <person name="DeCaprio D."/>
            <person name="Crawford M."/>
            <person name="Koehrsen M."/>
            <person name="Engels R."/>
            <person name="Montgomery P."/>
            <person name="Pearson M."/>
            <person name="Howarth C."/>
            <person name="Larson L."/>
            <person name="Luoma S."/>
            <person name="White J."/>
            <person name="Alvarado L."/>
            <person name="Kodira C.D."/>
            <person name="Zeng Q."/>
            <person name="Oleary S."/>
            <person name="Yandava C."/>
            <person name="Denning D.W."/>
            <person name="Nierman W.C."/>
            <person name="Milne T."/>
            <person name="Madden K."/>
        </authorList>
    </citation>
    <scope>NUCLEOTIDE SEQUENCE [LARGE SCALE GENOMIC DNA]</scope>
    <source>
        <strain evidence="10">NIH 2624 / FGSC A1156</strain>
    </source>
</reference>
<accession>Q0CBK7</accession>
<dbReference type="CDD" id="cd12148">
    <property type="entry name" value="fungal_TF_MHR"/>
    <property type="match status" value="1"/>
</dbReference>
<evidence type="ECO:0000256" key="3">
    <source>
        <dbReference type="ARBA" id="ARBA00023015"/>
    </source>
</evidence>
<feature type="compositionally biased region" description="Polar residues" evidence="7">
    <location>
        <begin position="73"/>
        <end position="87"/>
    </location>
</feature>
<dbReference type="Pfam" id="PF04082">
    <property type="entry name" value="Fungal_trans"/>
    <property type="match status" value="1"/>
</dbReference>
<evidence type="ECO:0000256" key="7">
    <source>
        <dbReference type="SAM" id="MobiDB-lite"/>
    </source>
</evidence>
<dbReference type="eggNOG" id="ENOG502SHX4">
    <property type="taxonomic scope" value="Eukaryota"/>
</dbReference>
<dbReference type="GeneID" id="4323228"/>
<dbReference type="PANTHER" id="PTHR47171">
    <property type="entry name" value="FARA-RELATED"/>
    <property type="match status" value="1"/>
</dbReference>
<dbReference type="SUPFAM" id="SSF57701">
    <property type="entry name" value="Zn2/Cys6 DNA-binding domain"/>
    <property type="match status" value="1"/>
</dbReference>
<dbReference type="SMART" id="SM00066">
    <property type="entry name" value="GAL4"/>
    <property type="match status" value="1"/>
</dbReference>
<keyword evidence="3" id="KW-0805">Transcription regulation</keyword>
<feature type="domain" description="Zn(2)-C6 fungal-type" evidence="8">
    <location>
        <begin position="8"/>
        <end position="37"/>
    </location>
</feature>
<evidence type="ECO:0000256" key="4">
    <source>
        <dbReference type="ARBA" id="ARBA00023125"/>
    </source>
</evidence>
<keyword evidence="6" id="KW-0539">Nucleus</keyword>
<dbReference type="GO" id="GO:0008270">
    <property type="term" value="F:zinc ion binding"/>
    <property type="evidence" value="ECO:0007669"/>
    <property type="project" value="InterPro"/>
</dbReference>
<dbReference type="PANTHER" id="PTHR47171:SF3">
    <property type="entry name" value="FARA-RELATED"/>
    <property type="match status" value="1"/>
</dbReference>
<gene>
    <name evidence="9" type="ORF">ATEG_08927</name>
</gene>
<dbReference type="VEuPathDB" id="FungiDB:ATEG_08927"/>
<dbReference type="CDD" id="cd00067">
    <property type="entry name" value="GAL4"/>
    <property type="match status" value="1"/>
</dbReference>
<dbReference type="Pfam" id="PF00172">
    <property type="entry name" value="Zn_clus"/>
    <property type="match status" value="1"/>
</dbReference>
<dbReference type="GO" id="GO:0006351">
    <property type="term" value="P:DNA-templated transcription"/>
    <property type="evidence" value="ECO:0007669"/>
    <property type="project" value="InterPro"/>
</dbReference>
<dbReference type="RefSeq" id="XP_001217513.1">
    <property type="nucleotide sequence ID" value="XM_001217512.1"/>
</dbReference>
<feature type="compositionally biased region" description="Polar residues" evidence="7">
    <location>
        <begin position="94"/>
        <end position="121"/>
    </location>
</feature>
<proteinExistence type="predicted"/>